<dbReference type="PANTHER" id="PTHR45566">
    <property type="entry name" value="HTH-TYPE TRANSCRIPTIONAL REGULATOR YHJB-RELATED"/>
    <property type="match status" value="1"/>
</dbReference>
<evidence type="ECO:0000313" key="6">
    <source>
        <dbReference type="Proteomes" id="UP000239068"/>
    </source>
</evidence>
<accession>A0A2S7WX78</accession>
<dbReference type="Gene3D" id="1.10.10.10">
    <property type="entry name" value="Winged helix-like DNA-binding domain superfamily/Winged helix DNA-binding domain"/>
    <property type="match status" value="1"/>
</dbReference>
<sequence length="213" mass="24832">MTKKIVICDDHTLFLNGVSEILKKRSNTFEITLFSDVESCKIYIQHHFEQIDVFICDLNINSFDGFDLLVELKSQLQNIKIIILSAYYEDFLIQKAKKNRIHAFLKKETTVDELILVINRELNAPFYTNKIKNADKNRYTAIDGTFVNKYRLSKQEIKIIKFIIEGKKSAEISEKLFISKLTVDTHRKNINKKLEVSNSSSLIKFANENNLFN</sequence>
<dbReference type="Proteomes" id="UP000239068">
    <property type="component" value="Unassembled WGS sequence"/>
</dbReference>
<dbReference type="GO" id="GO:0003677">
    <property type="term" value="F:DNA binding"/>
    <property type="evidence" value="ECO:0007669"/>
    <property type="project" value="UniProtKB-KW"/>
</dbReference>
<dbReference type="Gene3D" id="3.40.50.2300">
    <property type="match status" value="1"/>
</dbReference>
<dbReference type="GO" id="GO:0006355">
    <property type="term" value="P:regulation of DNA-templated transcription"/>
    <property type="evidence" value="ECO:0007669"/>
    <property type="project" value="InterPro"/>
</dbReference>
<dbReference type="SMART" id="SM00448">
    <property type="entry name" value="REC"/>
    <property type="match status" value="1"/>
</dbReference>
<dbReference type="PROSITE" id="PS50043">
    <property type="entry name" value="HTH_LUXR_2"/>
    <property type="match status" value="1"/>
</dbReference>
<dbReference type="SUPFAM" id="SSF46894">
    <property type="entry name" value="C-terminal effector domain of the bipartite response regulators"/>
    <property type="match status" value="1"/>
</dbReference>
<keyword evidence="6" id="KW-1185">Reference proteome</keyword>
<dbReference type="PANTHER" id="PTHR45566:SF1">
    <property type="entry name" value="HTH-TYPE TRANSCRIPTIONAL REGULATOR YHJB-RELATED"/>
    <property type="match status" value="1"/>
</dbReference>
<feature type="modified residue" description="4-aspartylphosphate" evidence="2">
    <location>
        <position position="57"/>
    </location>
</feature>
<proteinExistence type="predicted"/>
<dbReference type="GO" id="GO:0000160">
    <property type="term" value="P:phosphorelay signal transduction system"/>
    <property type="evidence" value="ECO:0007669"/>
    <property type="project" value="InterPro"/>
</dbReference>
<evidence type="ECO:0000259" key="4">
    <source>
        <dbReference type="PROSITE" id="PS50110"/>
    </source>
</evidence>
<dbReference type="OrthoDB" id="9797341at2"/>
<dbReference type="InterPro" id="IPR036388">
    <property type="entry name" value="WH-like_DNA-bd_sf"/>
</dbReference>
<dbReference type="PRINTS" id="PR00038">
    <property type="entry name" value="HTHLUXR"/>
</dbReference>
<dbReference type="Pfam" id="PF00072">
    <property type="entry name" value="Response_reg"/>
    <property type="match status" value="1"/>
</dbReference>
<dbReference type="InterPro" id="IPR000792">
    <property type="entry name" value="Tscrpt_reg_LuxR_C"/>
</dbReference>
<evidence type="ECO:0000259" key="3">
    <source>
        <dbReference type="PROSITE" id="PS50043"/>
    </source>
</evidence>
<evidence type="ECO:0000313" key="5">
    <source>
        <dbReference type="EMBL" id="PQJ82178.1"/>
    </source>
</evidence>
<dbReference type="InterPro" id="IPR051015">
    <property type="entry name" value="EvgA-like"/>
</dbReference>
<dbReference type="AlphaFoldDB" id="A0A2S7WX78"/>
<dbReference type="PROSITE" id="PS00622">
    <property type="entry name" value="HTH_LUXR_1"/>
    <property type="match status" value="1"/>
</dbReference>
<dbReference type="InterPro" id="IPR016032">
    <property type="entry name" value="Sig_transdc_resp-reg_C-effctor"/>
</dbReference>
<evidence type="ECO:0000256" key="1">
    <source>
        <dbReference type="ARBA" id="ARBA00023125"/>
    </source>
</evidence>
<evidence type="ECO:0008006" key="7">
    <source>
        <dbReference type="Google" id="ProtNLM"/>
    </source>
</evidence>
<reference evidence="5 6" key="1">
    <citation type="submission" date="2016-12" db="EMBL/GenBank/DDBJ databases">
        <title>Trade-off between light-utilization and light-protection in marine flavobacteria.</title>
        <authorList>
            <person name="Kumagai Y."/>
            <person name="Yoshizawa S."/>
            <person name="Kogure K."/>
            <person name="Iwasaki W."/>
        </authorList>
    </citation>
    <scope>NUCLEOTIDE SEQUENCE [LARGE SCALE GENOMIC DNA]</scope>
    <source>
        <strain evidence="5 6">ATCC 43844</strain>
    </source>
</reference>
<dbReference type="InterPro" id="IPR011006">
    <property type="entry name" value="CheY-like_superfamily"/>
</dbReference>
<dbReference type="Pfam" id="PF00196">
    <property type="entry name" value="GerE"/>
    <property type="match status" value="1"/>
</dbReference>
<keyword evidence="2" id="KW-0597">Phosphoprotein</keyword>
<dbReference type="InterPro" id="IPR001789">
    <property type="entry name" value="Sig_transdc_resp-reg_receiver"/>
</dbReference>
<gene>
    <name evidence="5" type="ORF">BTO16_06135</name>
</gene>
<dbReference type="SUPFAM" id="SSF52172">
    <property type="entry name" value="CheY-like"/>
    <property type="match status" value="1"/>
</dbReference>
<keyword evidence="1" id="KW-0238">DNA-binding</keyword>
<comment type="caution">
    <text evidence="5">The sequence shown here is derived from an EMBL/GenBank/DDBJ whole genome shotgun (WGS) entry which is preliminary data.</text>
</comment>
<evidence type="ECO:0000256" key="2">
    <source>
        <dbReference type="PROSITE-ProRule" id="PRU00169"/>
    </source>
</evidence>
<feature type="domain" description="HTH luxR-type" evidence="3">
    <location>
        <begin position="145"/>
        <end position="210"/>
    </location>
</feature>
<feature type="domain" description="Response regulatory" evidence="4">
    <location>
        <begin position="4"/>
        <end position="122"/>
    </location>
</feature>
<organism evidence="5 6">
    <name type="scientific">Polaribacter glomeratus</name>
    <dbReference type="NCBI Taxonomy" id="102"/>
    <lineage>
        <taxon>Bacteria</taxon>
        <taxon>Pseudomonadati</taxon>
        <taxon>Bacteroidota</taxon>
        <taxon>Flavobacteriia</taxon>
        <taxon>Flavobacteriales</taxon>
        <taxon>Flavobacteriaceae</taxon>
    </lineage>
</organism>
<dbReference type="EMBL" id="MSCM01000001">
    <property type="protein sequence ID" value="PQJ82178.1"/>
    <property type="molecule type" value="Genomic_DNA"/>
</dbReference>
<dbReference type="RefSeq" id="WP_105020749.1">
    <property type="nucleotide sequence ID" value="NZ_MSCM01000001.1"/>
</dbReference>
<dbReference type="PROSITE" id="PS50110">
    <property type="entry name" value="RESPONSE_REGULATORY"/>
    <property type="match status" value="1"/>
</dbReference>
<name>A0A2S7WX78_9FLAO</name>
<protein>
    <recommendedName>
        <fullName evidence="7">DNA-binding response regulator</fullName>
    </recommendedName>
</protein>
<dbReference type="SMART" id="SM00421">
    <property type="entry name" value="HTH_LUXR"/>
    <property type="match status" value="1"/>
</dbReference>